<feature type="region of interest" description="Disordered" evidence="1">
    <location>
        <begin position="1"/>
        <end position="41"/>
    </location>
</feature>
<evidence type="ECO:0000313" key="2">
    <source>
        <dbReference type="EMBL" id="AMN48359.1"/>
    </source>
</evidence>
<name>A0A127FEK8_STEDE</name>
<dbReference type="EMBL" id="CP011971">
    <property type="protein sequence ID" value="AMN48359.1"/>
    <property type="molecule type" value="Genomic_DNA"/>
</dbReference>
<dbReference type="AlphaFoldDB" id="A0A127FEK8"/>
<feature type="compositionally biased region" description="Basic and acidic residues" evidence="1">
    <location>
        <begin position="7"/>
        <end position="21"/>
    </location>
</feature>
<dbReference type="KEGG" id="sdf:ACG33_14890"/>
<dbReference type="OrthoDB" id="7061030at2"/>
<proteinExistence type="predicted"/>
<gene>
    <name evidence="2" type="ORF">ACG33_14890</name>
</gene>
<feature type="compositionally biased region" description="Basic and acidic residues" evidence="1">
    <location>
        <begin position="75"/>
        <end position="86"/>
    </location>
</feature>
<evidence type="ECO:0000256" key="1">
    <source>
        <dbReference type="SAM" id="MobiDB-lite"/>
    </source>
</evidence>
<dbReference type="Proteomes" id="UP000070250">
    <property type="component" value="Chromosome"/>
</dbReference>
<sequence length="179" mass="18963">MKNARTPRKESSSARPDDVRGEAGSTAGKSSGRAGVDERGNAVWEWRISTGIYSRNPDTLRLRQLEASELSIAETARHQQLRERPGGRSPRSPSGGAAGKAARGAAPSAGGFDPHDQSGSGGGFNPYDRAGSLVGRGGAVPRAGRTALPDASPVRRPPVDLRKFDAWIKLKKRLLGQKD</sequence>
<protein>
    <submittedName>
        <fullName evidence="2">Uncharacterized protein</fullName>
    </submittedName>
</protein>
<organism evidence="2 3">
    <name type="scientific">Steroidobacter denitrificans</name>
    <dbReference type="NCBI Taxonomy" id="465721"/>
    <lineage>
        <taxon>Bacteria</taxon>
        <taxon>Pseudomonadati</taxon>
        <taxon>Pseudomonadota</taxon>
        <taxon>Gammaproteobacteria</taxon>
        <taxon>Steroidobacterales</taxon>
        <taxon>Steroidobacteraceae</taxon>
        <taxon>Steroidobacter</taxon>
    </lineage>
</organism>
<keyword evidence="3" id="KW-1185">Reference proteome</keyword>
<reference evidence="2 3" key="1">
    <citation type="submission" date="2015-06" db="EMBL/GenBank/DDBJ databases">
        <title>A Comprehensive Approach to Explore the Metabolic and Phylogenetic Diversity of Bacterial Steroid Degradation in the Environment: Testosterone as an Example.</title>
        <authorList>
            <person name="Yang F.-C."/>
            <person name="Chen Y.-L."/>
            <person name="Yu C.-P."/>
            <person name="Tang S.-L."/>
            <person name="Wang P.-H."/>
            <person name="Ismail W."/>
            <person name="Wang C.-H."/>
            <person name="Yang C.-Y."/>
            <person name="Chiang Y.-R."/>
        </authorList>
    </citation>
    <scope>NUCLEOTIDE SEQUENCE [LARGE SCALE GENOMIC DNA]</scope>
    <source>
        <strain evidence="2 3">DSM 18526</strain>
    </source>
</reference>
<accession>A0A127FEK8</accession>
<dbReference type="RefSeq" id="WP_066922367.1">
    <property type="nucleotide sequence ID" value="NZ_CP011971.1"/>
</dbReference>
<feature type="region of interest" description="Disordered" evidence="1">
    <location>
        <begin position="73"/>
        <end position="161"/>
    </location>
</feature>
<evidence type="ECO:0000313" key="3">
    <source>
        <dbReference type="Proteomes" id="UP000070250"/>
    </source>
</evidence>
<feature type="compositionally biased region" description="Low complexity" evidence="1">
    <location>
        <begin position="87"/>
        <end position="111"/>
    </location>
</feature>